<reference evidence="2 3" key="1">
    <citation type="journal article" date="2019" name="Int. J. Syst. Evol. Microbiol.">
        <title>The Global Catalogue of Microorganisms (GCM) 10K type strain sequencing project: providing services to taxonomists for standard genome sequencing and annotation.</title>
        <authorList>
            <consortium name="The Broad Institute Genomics Platform"/>
            <consortium name="The Broad Institute Genome Sequencing Center for Infectious Disease"/>
            <person name="Wu L."/>
            <person name="Ma J."/>
        </authorList>
    </citation>
    <scope>NUCLEOTIDE SEQUENCE [LARGE SCALE GENOMIC DNA]</scope>
    <source>
        <strain evidence="2 3">JCM 3325</strain>
    </source>
</reference>
<sequence length="269" mass="28749">MTDYHDILVRPLAGDERITEIVLNRPDRKNAYTQRLCDELCDALREFDRSAVTRVVVLTGAGDAFCSGGDVQSQEEIERGEAHPFGHGLVMRDTGHAVVRSLLAVAKPVVAAINGAAVAGGLTFALACDLRIARRGARLGDTSGRLGLLPDEGGAWFFPRAMGLEAALRMSLLGEVYDAADAQRLGLVGEVVPDEEFAEAVRSLAVRLADAAPLSASVVKRLMRGAADMTLDQSLDALGMAVDVVNRSEDVAEGVDAFLHRRPPSFQGR</sequence>
<dbReference type="SUPFAM" id="SSF52096">
    <property type="entry name" value="ClpP/crotonase"/>
    <property type="match status" value="1"/>
</dbReference>
<dbReference type="CDD" id="cd06558">
    <property type="entry name" value="crotonase-like"/>
    <property type="match status" value="1"/>
</dbReference>
<comment type="caution">
    <text evidence="2">The sequence shown here is derived from an EMBL/GenBank/DDBJ whole genome shotgun (WGS) entry which is preliminary data.</text>
</comment>
<dbReference type="EMBL" id="BAAARW010000035">
    <property type="protein sequence ID" value="GAA2448056.1"/>
    <property type="molecule type" value="Genomic_DNA"/>
</dbReference>
<dbReference type="PROSITE" id="PS00166">
    <property type="entry name" value="ENOYL_COA_HYDRATASE"/>
    <property type="match status" value="1"/>
</dbReference>
<dbReference type="Gene3D" id="3.90.226.10">
    <property type="entry name" value="2-enoyl-CoA Hydratase, Chain A, domain 1"/>
    <property type="match status" value="1"/>
</dbReference>
<keyword evidence="3" id="KW-1185">Reference proteome</keyword>
<dbReference type="PANTHER" id="PTHR43459:SF1">
    <property type="entry name" value="EG:BACN32G11.4 PROTEIN"/>
    <property type="match status" value="1"/>
</dbReference>
<dbReference type="InterPro" id="IPR018376">
    <property type="entry name" value="Enoyl-CoA_hyd/isom_CS"/>
</dbReference>
<evidence type="ECO:0000313" key="3">
    <source>
        <dbReference type="Proteomes" id="UP001501231"/>
    </source>
</evidence>
<organism evidence="2 3">
    <name type="scientific">Actinomadura vinacea</name>
    <dbReference type="NCBI Taxonomy" id="115336"/>
    <lineage>
        <taxon>Bacteria</taxon>
        <taxon>Bacillati</taxon>
        <taxon>Actinomycetota</taxon>
        <taxon>Actinomycetes</taxon>
        <taxon>Streptosporangiales</taxon>
        <taxon>Thermomonosporaceae</taxon>
        <taxon>Actinomadura</taxon>
    </lineage>
</organism>
<dbReference type="Pfam" id="PF00378">
    <property type="entry name" value="ECH_1"/>
    <property type="match status" value="1"/>
</dbReference>
<comment type="similarity">
    <text evidence="1">Belongs to the enoyl-CoA hydratase/isomerase family.</text>
</comment>
<proteinExistence type="inferred from homology"/>
<protein>
    <submittedName>
        <fullName evidence="2">Enoyl-CoA hydratase-related protein</fullName>
    </submittedName>
</protein>
<accession>A0ABN3K332</accession>
<dbReference type="InterPro" id="IPR029045">
    <property type="entry name" value="ClpP/crotonase-like_dom_sf"/>
</dbReference>
<dbReference type="InterPro" id="IPR001753">
    <property type="entry name" value="Enoyl-CoA_hydra/iso"/>
</dbReference>
<gene>
    <name evidence="2" type="ORF">GCM10010191_76800</name>
</gene>
<evidence type="ECO:0000256" key="1">
    <source>
        <dbReference type="RuleBase" id="RU003707"/>
    </source>
</evidence>
<dbReference type="RefSeq" id="WP_344595897.1">
    <property type="nucleotide sequence ID" value="NZ_BAAARW010000035.1"/>
</dbReference>
<evidence type="ECO:0000313" key="2">
    <source>
        <dbReference type="EMBL" id="GAA2448056.1"/>
    </source>
</evidence>
<dbReference type="Proteomes" id="UP001501231">
    <property type="component" value="Unassembled WGS sequence"/>
</dbReference>
<dbReference type="PANTHER" id="PTHR43459">
    <property type="entry name" value="ENOYL-COA HYDRATASE"/>
    <property type="match status" value="1"/>
</dbReference>
<name>A0ABN3K332_9ACTN</name>